<dbReference type="AlphaFoldDB" id="A0A1M5U715"/>
<organism evidence="6 7">
    <name type="scientific">Marivita hallyeonensis</name>
    <dbReference type="NCBI Taxonomy" id="996342"/>
    <lineage>
        <taxon>Bacteria</taxon>
        <taxon>Pseudomonadati</taxon>
        <taxon>Pseudomonadota</taxon>
        <taxon>Alphaproteobacteria</taxon>
        <taxon>Rhodobacterales</taxon>
        <taxon>Roseobacteraceae</taxon>
        <taxon>Marivita</taxon>
    </lineage>
</organism>
<keyword evidence="4" id="KW-0804">Transcription</keyword>
<dbReference type="SUPFAM" id="SSF53850">
    <property type="entry name" value="Periplasmic binding protein-like II"/>
    <property type="match status" value="1"/>
</dbReference>
<dbReference type="SUPFAM" id="SSF46785">
    <property type="entry name" value="Winged helix' DNA-binding domain"/>
    <property type="match status" value="1"/>
</dbReference>
<dbReference type="InterPro" id="IPR000847">
    <property type="entry name" value="LysR_HTH_N"/>
</dbReference>
<evidence type="ECO:0000259" key="5">
    <source>
        <dbReference type="PROSITE" id="PS50931"/>
    </source>
</evidence>
<dbReference type="InterPro" id="IPR005119">
    <property type="entry name" value="LysR_subst-bd"/>
</dbReference>
<dbReference type="Proteomes" id="UP000184221">
    <property type="component" value="Unassembled WGS sequence"/>
</dbReference>
<dbReference type="PRINTS" id="PR00039">
    <property type="entry name" value="HTHLYSR"/>
</dbReference>
<dbReference type="GO" id="GO:0000976">
    <property type="term" value="F:transcription cis-regulatory region binding"/>
    <property type="evidence" value="ECO:0007669"/>
    <property type="project" value="TreeGrafter"/>
</dbReference>
<evidence type="ECO:0000313" key="6">
    <source>
        <dbReference type="EMBL" id="SHH58855.1"/>
    </source>
</evidence>
<feature type="domain" description="HTH lysR-type" evidence="5">
    <location>
        <begin position="1"/>
        <end position="58"/>
    </location>
</feature>
<evidence type="ECO:0000256" key="3">
    <source>
        <dbReference type="ARBA" id="ARBA00023125"/>
    </source>
</evidence>
<dbReference type="PANTHER" id="PTHR30126:SF2">
    <property type="entry name" value="HTH-TYPE TRANSCRIPTIONAL REGULATOR YJIE"/>
    <property type="match status" value="1"/>
</dbReference>
<accession>A0A1M5U715</accession>
<dbReference type="GO" id="GO:0003700">
    <property type="term" value="F:DNA-binding transcription factor activity"/>
    <property type="evidence" value="ECO:0007669"/>
    <property type="project" value="InterPro"/>
</dbReference>
<reference evidence="6 7" key="1">
    <citation type="submission" date="2016-11" db="EMBL/GenBank/DDBJ databases">
        <authorList>
            <person name="Jaros S."/>
            <person name="Januszkiewicz K."/>
            <person name="Wedrychowicz H."/>
        </authorList>
    </citation>
    <scope>NUCLEOTIDE SEQUENCE [LARGE SCALE GENOMIC DNA]</scope>
    <source>
        <strain evidence="6 7">DSM 29431</strain>
    </source>
</reference>
<keyword evidence="7" id="KW-1185">Reference proteome</keyword>
<dbReference type="Pfam" id="PF00126">
    <property type="entry name" value="HTH_1"/>
    <property type="match status" value="1"/>
</dbReference>
<proteinExistence type="inferred from homology"/>
<name>A0A1M5U715_9RHOB</name>
<dbReference type="PANTHER" id="PTHR30126">
    <property type="entry name" value="HTH-TYPE TRANSCRIPTIONAL REGULATOR"/>
    <property type="match status" value="1"/>
</dbReference>
<keyword evidence="3 6" id="KW-0238">DNA-binding</keyword>
<gene>
    <name evidence="6" type="ORF">SAMN05443551_2517</name>
</gene>
<dbReference type="RefSeq" id="WP_072777920.1">
    <property type="nucleotide sequence ID" value="NZ_FQXC01000003.1"/>
</dbReference>
<dbReference type="InterPro" id="IPR036388">
    <property type="entry name" value="WH-like_DNA-bd_sf"/>
</dbReference>
<evidence type="ECO:0000313" key="7">
    <source>
        <dbReference type="Proteomes" id="UP000184221"/>
    </source>
</evidence>
<dbReference type="EMBL" id="FQXC01000003">
    <property type="protein sequence ID" value="SHH58855.1"/>
    <property type="molecule type" value="Genomic_DNA"/>
</dbReference>
<dbReference type="Gene3D" id="1.10.10.10">
    <property type="entry name" value="Winged helix-like DNA-binding domain superfamily/Winged helix DNA-binding domain"/>
    <property type="match status" value="1"/>
</dbReference>
<evidence type="ECO:0000256" key="4">
    <source>
        <dbReference type="ARBA" id="ARBA00023163"/>
    </source>
</evidence>
<sequence length="297" mass="32574">MRIDWIEDLVALLDSGGVADAARLRNITQPAFSRRIRVLEDVLGIELIDRSVKPSGPSRVLRDRESDLRKQAGDLRRLVSEMRQEQTLGVRQLVIASQHAITTSLGTQIINAVAKPSHTHIRLRSANRDECETLLISRQAEIALTYRIKAEPAGEEQSFLAEAIIGSEMLIPVCATDHAEDLMARFREGTLRIIGYPADVFLGAAVTRHALSNLRDQCEISVIAETGLSTAALQLAQSGLGVAWVPEALAQPALQRGELRRLVPELGGIDMDLVAQRWASTPNVATLEAWTRLTTAL</sequence>
<evidence type="ECO:0000256" key="2">
    <source>
        <dbReference type="ARBA" id="ARBA00023015"/>
    </source>
</evidence>
<comment type="similarity">
    <text evidence="1">Belongs to the LysR transcriptional regulatory family.</text>
</comment>
<dbReference type="InterPro" id="IPR036390">
    <property type="entry name" value="WH_DNA-bd_sf"/>
</dbReference>
<dbReference type="Gene3D" id="3.40.190.290">
    <property type="match status" value="1"/>
</dbReference>
<dbReference type="Pfam" id="PF03466">
    <property type="entry name" value="LysR_substrate"/>
    <property type="match status" value="1"/>
</dbReference>
<evidence type="ECO:0000256" key="1">
    <source>
        <dbReference type="ARBA" id="ARBA00009437"/>
    </source>
</evidence>
<dbReference type="STRING" id="996342.SAMN05443551_2517"/>
<keyword evidence="2" id="KW-0805">Transcription regulation</keyword>
<protein>
    <submittedName>
        <fullName evidence="6">DNA-binding transcriptional regulator, LysR family</fullName>
    </submittedName>
</protein>
<dbReference type="PROSITE" id="PS50931">
    <property type="entry name" value="HTH_LYSR"/>
    <property type="match status" value="1"/>
</dbReference>